<gene>
    <name evidence="2" type="ORF">D641_0107650</name>
</gene>
<comment type="caution">
    <text evidence="2">The sequence shown here is derived from an EMBL/GenBank/DDBJ whole genome shotgun (WGS) entry which is preliminary data.</text>
</comment>
<reference evidence="2 3" key="1">
    <citation type="journal article" date="2013" name="Genome Announc.">
        <title>Draft genome sequence of an Actinobacterium, Brachybacterium muris strain UCD-AY4.</title>
        <authorList>
            <person name="Lo J.R."/>
            <person name="Lang J.M."/>
            <person name="Darling A.E."/>
            <person name="Eisen J.A."/>
            <person name="Coil D.A."/>
        </authorList>
    </citation>
    <scope>NUCLEOTIDE SEQUENCE [LARGE SCALE GENOMIC DNA]</scope>
    <source>
        <strain evidence="2 3">UCD-AY4</strain>
    </source>
</reference>
<evidence type="ECO:0000259" key="1">
    <source>
        <dbReference type="Pfam" id="PF01636"/>
    </source>
</evidence>
<evidence type="ECO:0000313" key="2">
    <source>
        <dbReference type="EMBL" id="EYT49306.1"/>
    </source>
</evidence>
<dbReference type="STRING" id="1249481.D641_0107650"/>
<dbReference type="AlphaFoldDB" id="A0A022KTM3"/>
<protein>
    <recommendedName>
        <fullName evidence="1">Aminoglycoside phosphotransferase domain-containing protein</fullName>
    </recommendedName>
</protein>
<feature type="domain" description="Aminoglycoside phosphotransferase" evidence="1">
    <location>
        <begin position="108"/>
        <end position="174"/>
    </location>
</feature>
<accession>A0A022KTM3</accession>
<dbReference type="RefSeq" id="WP_017823064.1">
    <property type="nucleotide sequence ID" value="NZ_AORC01000009.1"/>
</dbReference>
<evidence type="ECO:0000313" key="3">
    <source>
        <dbReference type="Proteomes" id="UP000019754"/>
    </source>
</evidence>
<keyword evidence="3" id="KW-1185">Reference proteome</keyword>
<dbReference type="EMBL" id="AORC01000009">
    <property type="protein sequence ID" value="EYT49306.1"/>
    <property type="molecule type" value="Genomic_DNA"/>
</dbReference>
<dbReference type="Proteomes" id="UP000019754">
    <property type="component" value="Unassembled WGS sequence"/>
</dbReference>
<name>A0A022KTM3_9MICO</name>
<dbReference type="OrthoDB" id="236897at2"/>
<dbReference type="InterPro" id="IPR011009">
    <property type="entry name" value="Kinase-like_dom_sf"/>
</dbReference>
<dbReference type="Gene3D" id="3.90.1200.10">
    <property type="match status" value="1"/>
</dbReference>
<proteinExistence type="predicted"/>
<dbReference type="SUPFAM" id="SSF56112">
    <property type="entry name" value="Protein kinase-like (PK-like)"/>
    <property type="match status" value="1"/>
</dbReference>
<organism evidence="2 3">
    <name type="scientific">Brachybacterium muris UCD-AY4</name>
    <dbReference type="NCBI Taxonomy" id="1249481"/>
    <lineage>
        <taxon>Bacteria</taxon>
        <taxon>Bacillati</taxon>
        <taxon>Actinomycetota</taxon>
        <taxon>Actinomycetes</taxon>
        <taxon>Micrococcales</taxon>
        <taxon>Dermabacteraceae</taxon>
        <taxon>Brachybacterium</taxon>
    </lineage>
</organism>
<dbReference type="InterPro" id="IPR002575">
    <property type="entry name" value="Aminoglycoside_PTrfase"/>
</dbReference>
<sequence>MDDEIELAGGNMGPVFRRGDRVLRSSGPWTPSVHRLLEHCRAVGMDAVPRPFGIEADGREVLEFLPGVVPAYPMPAWVWEPAALRSSAALLRRFHDASASADRSGPWRSAPRELAEVVCHNDVAPYNVVFREGQAAGLIDLDFASPGPRIWDLAYLAYRVVPLSTDRADGFTDAERLERLALLLDTYTEQTLPEGTQAITVTSTLATVIERLQALAAFSRQQAVELANPELAEHAELYDLDSDYIRSLR</sequence>
<dbReference type="Pfam" id="PF01636">
    <property type="entry name" value="APH"/>
    <property type="match status" value="1"/>
</dbReference>
<dbReference type="HOGENOM" id="CLU_066396_0_0_11"/>